<accession>A0AAU0B947</accession>
<gene>
    <name evidence="2" type="ORF">NYR97_15575</name>
</gene>
<proteinExistence type="predicted"/>
<dbReference type="SUPFAM" id="SSF48403">
    <property type="entry name" value="Ankyrin repeat"/>
    <property type="match status" value="1"/>
</dbReference>
<name>A0AAU0B947_9XANT</name>
<sequence>MTDNRMYFANDEDAALQAAYAAARDTFKFFWRELSWEYRRIVPGLEMAAVKLPFATDASAIDAPSHEHMWISDVQFDGEQVSGSLLNDPEWIAGLTAGDAVSAPITDLEDWMYVVDGQVYGGHTIAAMRRTMSQGERAEHDAAWGLDFGEPGVVRVVRLVPAPVPERKSGLFGKMFGSKPAQVVATEQAPSEREHPMSENMGAKFDEGLREQPDMVHFRDDAGWTLLQRDALAGNYQPVSLLLKHGADASLRTPSGRTALDLARQMQWPRIVQLLQGDH</sequence>
<dbReference type="RefSeq" id="WP_316694427.1">
    <property type="nucleotide sequence ID" value="NZ_CP103836.1"/>
</dbReference>
<feature type="domain" description="DUF2314" evidence="1">
    <location>
        <begin position="13"/>
        <end position="148"/>
    </location>
</feature>
<dbReference type="Pfam" id="PF10077">
    <property type="entry name" value="DUF2314"/>
    <property type="match status" value="1"/>
</dbReference>
<protein>
    <submittedName>
        <fullName evidence="2">DUF2314 domain-containing protein</fullName>
    </submittedName>
</protein>
<keyword evidence="3" id="KW-1185">Reference proteome</keyword>
<dbReference type="InterPro" id="IPR018756">
    <property type="entry name" value="DUF2314"/>
</dbReference>
<evidence type="ECO:0000313" key="2">
    <source>
        <dbReference type="EMBL" id="WOB48649.1"/>
    </source>
</evidence>
<organism evidence="2 3">
    <name type="scientific">Xanthomonas hydrangeae</name>
    <dbReference type="NCBI Taxonomy" id="2775159"/>
    <lineage>
        <taxon>Bacteria</taxon>
        <taxon>Pseudomonadati</taxon>
        <taxon>Pseudomonadota</taxon>
        <taxon>Gammaproteobacteria</taxon>
        <taxon>Lysobacterales</taxon>
        <taxon>Lysobacteraceae</taxon>
        <taxon>Xanthomonas</taxon>
    </lineage>
</organism>
<dbReference type="Gene3D" id="1.25.40.20">
    <property type="entry name" value="Ankyrin repeat-containing domain"/>
    <property type="match status" value="1"/>
</dbReference>
<evidence type="ECO:0000259" key="1">
    <source>
        <dbReference type="Pfam" id="PF10077"/>
    </source>
</evidence>
<dbReference type="EMBL" id="CP103836">
    <property type="protein sequence ID" value="WOB48649.1"/>
    <property type="molecule type" value="Genomic_DNA"/>
</dbReference>
<evidence type="ECO:0000313" key="3">
    <source>
        <dbReference type="Proteomes" id="UP001302716"/>
    </source>
</evidence>
<dbReference type="Proteomes" id="UP001302716">
    <property type="component" value="Chromosome"/>
</dbReference>
<reference evidence="2 3" key="1">
    <citation type="submission" date="2022-08" db="EMBL/GenBank/DDBJ databases">
        <title>Whole genome sequencing-based tracing of a 2022 introduction and outbreak of Xanthomonas hortorum pv. pelargonii.</title>
        <authorList>
            <person name="Iruegas-Bocardo F."/>
            <person name="Weisberg A.K."/>
            <person name="Riutta E.R."/>
            <person name="Kilday K."/>
            <person name="Bonkowski J.C."/>
            <person name="Creswell T."/>
            <person name="Daughtrey M.L."/>
            <person name="Rane K."/>
            <person name="Grunwald N.J."/>
            <person name="Chang J.H."/>
            <person name="Putnam M.L."/>
        </authorList>
    </citation>
    <scope>NUCLEOTIDE SEQUENCE [LARGE SCALE GENOMIC DNA]</scope>
    <source>
        <strain evidence="2 3">22-323</strain>
    </source>
</reference>
<dbReference type="AlphaFoldDB" id="A0AAU0B947"/>
<dbReference type="InterPro" id="IPR036770">
    <property type="entry name" value="Ankyrin_rpt-contain_sf"/>
</dbReference>